<dbReference type="AlphaFoldDB" id="A0A516KH97"/>
<dbReference type="EMBL" id="CP041666">
    <property type="protein sequence ID" value="QDP40764.1"/>
    <property type="molecule type" value="Genomic_DNA"/>
</dbReference>
<gene>
    <name evidence="1" type="ORF">FN924_11555</name>
</gene>
<dbReference type="Proteomes" id="UP000315215">
    <property type="component" value="Chromosome"/>
</dbReference>
<sequence length="60" mass="7053">MKTEKSVQDRQETRAELLKHIEELRCLMVKTIKDKGLDHPKTIEVSQQLDCLLNKFESKV</sequence>
<keyword evidence="2" id="KW-1185">Reference proteome</keyword>
<dbReference type="OrthoDB" id="1684520at2"/>
<dbReference type="InterPro" id="IPR018540">
    <property type="entry name" value="Spo0E-like"/>
</dbReference>
<dbReference type="GO" id="GO:0043937">
    <property type="term" value="P:regulation of sporulation"/>
    <property type="evidence" value="ECO:0007669"/>
    <property type="project" value="InterPro"/>
</dbReference>
<dbReference type="KEGG" id="aqt:FN924_11555"/>
<protein>
    <submittedName>
        <fullName evidence="1">Aspartyl-phosphate phosphatase Spo0E family protein</fullName>
    </submittedName>
</protein>
<dbReference type="RefSeq" id="WP_143894633.1">
    <property type="nucleotide sequence ID" value="NZ_CP041666.1"/>
</dbReference>
<dbReference type="Pfam" id="PF09388">
    <property type="entry name" value="SpoOE-like"/>
    <property type="match status" value="1"/>
</dbReference>
<reference evidence="1 2" key="1">
    <citation type="submission" date="2019-07" db="EMBL/GenBank/DDBJ databases">
        <authorList>
            <person name="Li J."/>
        </authorList>
    </citation>
    <scope>NUCLEOTIDE SEQUENCE [LARGE SCALE GENOMIC DNA]</scope>
    <source>
        <strain evidence="1 2">TKL69</strain>
    </source>
</reference>
<dbReference type="GO" id="GO:0046983">
    <property type="term" value="F:protein dimerization activity"/>
    <property type="evidence" value="ECO:0007669"/>
    <property type="project" value="InterPro"/>
</dbReference>
<dbReference type="InterPro" id="IPR037208">
    <property type="entry name" value="Spo0E-like_sf"/>
</dbReference>
<dbReference type="InterPro" id="IPR036638">
    <property type="entry name" value="HLH_DNA-bd_sf"/>
</dbReference>
<evidence type="ECO:0000313" key="1">
    <source>
        <dbReference type="EMBL" id="QDP40764.1"/>
    </source>
</evidence>
<accession>A0A516KH97</accession>
<dbReference type="Gene3D" id="4.10.280.10">
    <property type="entry name" value="Helix-loop-helix DNA-binding domain"/>
    <property type="match status" value="1"/>
</dbReference>
<organism evidence="1 2">
    <name type="scientific">Radiobacillus deserti</name>
    <dbReference type="NCBI Taxonomy" id="2594883"/>
    <lineage>
        <taxon>Bacteria</taxon>
        <taxon>Bacillati</taxon>
        <taxon>Bacillota</taxon>
        <taxon>Bacilli</taxon>
        <taxon>Bacillales</taxon>
        <taxon>Bacillaceae</taxon>
        <taxon>Radiobacillus</taxon>
    </lineage>
</organism>
<evidence type="ECO:0000313" key="2">
    <source>
        <dbReference type="Proteomes" id="UP000315215"/>
    </source>
</evidence>
<proteinExistence type="predicted"/>
<dbReference type="SUPFAM" id="SSF140500">
    <property type="entry name" value="BAS1536-like"/>
    <property type="match status" value="1"/>
</dbReference>
<name>A0A516KH97_9BACI</name>